<dbReference type="InterPro" id="IPR003688">
    <property type="entry name" value="TraG/VirD4"/>
</dbReference>
<dbReference type="Proteomes" id="UP000253792">
    <property type="component" value="Unassembled WGS sequence"/>
</dbReference>
<gene>
    <name evidence="7" type="ORF">C1880_01420</name>
</gene>
<accession>A0A369LHA0</accession>
<name>A0A369LHA0_9ACTN</name>
<organism evidence="7 8">
    <name type="scientific">Senegalimassilia anaerobia</name>
    <dbReference type="NCBI Taxonomy" id="1473216"/>
    <lineage>
        <taxon>Bacteria</taxon>
        <taxon>Bacillati</taxon>
        <taxon>Actinomycetota</taxon>
        <taxon>Coriobacteriia</taxon>
        <taxon>Coriobacteriales</taxon>
        <taxon>Coriobacteriaceae</taxon>
        <taxon>Senegalimassilia</taxon>
    </lineage>
</organism>
<dbReference type="OrthoDB" id="226701at2"/>
<evidence type="ECO:0000256" key="2">
    <source>
        <dbReference type="ARBA" id="ARBA00008806"/>
    </source>
</evidence>
<sequence length="489" mass="54210">MIDNLANARAAYAGQLILTSGHAASMDSWATGLNNNVLVLGCSGSGKTRNFLKPNLLQCEGSYIVLDSKGRLYDEMAPFLRAHGYVVDRLDFTTMDGEIGYDPLHHVRWRKGRPLAQDIIAIASALFPRADMGDDPFWAGAAANYVASYIAYVFEALPDREWNMASVVSVYEQACEGNAEALFADLSKQDPDSYAASLFRRARSTVRADKMHSSIMGIIAANLLPLTFDGALASFRKVQQIDFCDLGRERRALFVTMDDMDRSLAPLTSLFIRQAFSSLCDFADTRCDGGRLPVPVRFMLDDFANLTLPGFDDVLSVIRSREVSCTIICQTVSQLEARYDQAVANSIIGNCDRHLVLGFQDERTAKYFALRANKLPSTLLETPAGNWWLFERSRRGICEPAYALEQHPRYREFVASCEMPGDWEAFEDCETSATREFAASQEAPEIHKAFSTCTDDDLDFLPAPGPDDEIWVDTLFDADNLDSDSGAAA</sequence>
<dbReference type="EMBL" id="PPTP01000001">
    <property type="protein sequence ID" value="RDB57505.1"/>
    <property type="molecule type" value="Genomic_DNA"/>
</dbReference>
<comment type="similarity">
    <text evidence="2">Belongs to the VirD4/TraG family.</text>
</comment>
<keyword evidence="5" id="KW-1133">Transmembrane helix</keyword>
<evidence type="ECO:0000256" key="6">
    <source>
        <dbReference type="ARBA" id="ARBA00023136"/>
    </source>
</evidence>
<dbReference type="InterPro" id="IPR027417">
    <property type="entry name" value="P-loop_NTPase"/>
</dbReference>
<evidence type="ECO:0000256" key="5">
    <source>
        <dbReference type="ARBA" id="ARBA00022989"/>
    </source>
</evidence>
<dbReference type="RefSeq" id="WP_114619995.1">
    <property type="nucleotide sequence ID" value="NZ_PPTP01000001.1"/>
</dbReference>
<evidence type="ECO:0008006" key="9">
    <source>
        <dbReference type="Google" id="ProtNLM"/>
    </source>
</evidence>
<dbReference type="AlphaFoldDB" id="A0A369LHA0"/>
<dbReference type="SUPFAM" id="SSF52540">
    <property type="entry name" value="P-loop containing nucleoside triphosphate hydrolases"/>
    <property type="match status" value="1"/>
</dbReference>
<dbReference type="NCBIfam" id="NF045973">
    <property type="entry name" value="conju_CD1115"/>
    <property type="match status" value="1"/>
</dbReference>
<keyword evidence="4" id="KW-0812">Transmembrane</keyword>
<evidence type="ECO:0000256" key="1">
    <source>
        <dbReference type="ARBA" id="ARBA00004651"/>
    </source>
</evidence>
<evidence type="ECO:0000313" key="7">
    <source>
        <dbReference type="EMBL" id="RDB57505.1"/>
    </source>
</evidence>
<proteinExistence type="inferred from homology"/>
<dbReference type="Gene3D" id="3.40.50.300">
    <property type="entry name" value="P-loop containing nucleotide triphosphate hydrolases"/>
    <property type="match status" value="1"/>
</dbReference>
<evidence type="ECO:0000256" key="3">
    <source>
        <dbReference type="ARBA" id="ARBA00022475"/>
    </source>
</evidence>
<keyword evidence="8" id="KW-1185">Reference proteome</keyword>
<dbReference type="GO" id="GO:0005886">
    <property type="term" value="C:plasma membrane"/>
    <property type="evidence" value="ECO:0007669"/>
    <property type="project" value="UniProtKB-SubCell"/>
</dbReference>
<evidence type="ECO:0000256" key="4">
    <source>
        <dbReference type="ARBA" id="ARBA00022692"/>
    </source>
</evidence>
<dbReference type="PANTHER" id="PTHR37937">
    <property type="entry name" value="CONJUGATIVE TRANSFER: DNA TRANSPORT"/>
    <property type="match status" value="1"/>
</dbReference>
<comment type="subcellular location">
    <subcellularLocation>
        <location evidence="1">Cell membrane</location>
        <topology evidence="1">Multi-pass membrane protein</topology>
    </subcellularLocation>
</comment>
<evidence type="ECO:0000313" key="8">
    <source>
        <dbReference type="Proteomes" id="UP000253792"/>
    </source>
</evidence>
<dbReference type="STRING" id="1034345.GCA_000236865_01340"/>
<dbReference type="Pfam" id="PF02534">
    <property type="entry name" value="T4SS-DNA_transf"/>
    <property type="match status" value="1"/>
</dbReference>
<dbReference type="PANTHER" id="PTHR37937:SF1">
    <property type="entry name" value="CONJUGATIVE TRANSFER: DNA TRANSPORT"/>
    <property type="match status" value="1"/>
</dbReference>
<reference evidence="7 8" key="1">
    <citation type="journal article" date="2018" name="Elife">
        <title>Discovery and characterization of a prevalent human gut bacterial enzyme sufficient for the inactivation of a family of plant toxins.</title>
        <authorList>
            <person name="Koppel N."/>
            <person name="Bisanz J.E."/>
            <person name="Pandelia M.E."/>
            <person name="Turnbaugh P.J."/>
            <person name="Balskus E.P."/>
        </authorList>
    </citation>
    <scope>NUCLEOTIDE SEQUENCE [LARGE SCALE GENOMIC DNA]</scope>
    <source>
        <strain evidence="8">anaerobia AP69FAA</strain>
    </source>
</reference>
<comment type="caution">
    <text evidence="7">The sequence shown here is derived from an EMBL/GenBank/DDBJ whole genome shotgun (WGS) entry which is preliminary data.</text>
</comment>
<dbReference type="Gene3D" id="1.10.8.80">
    <property type="entry name" value="Magnesium chelatase subunit I, C-Terminal domain"/>
    <property type="match status" value="1"/>
</dbReference>
<dbReference type="InterPro" id="IPR051539">
    <property type="entry name" value="T4SS-coupling_protein"/>
</dbReference>
<keyword evidence="3" id="KW-1003">Cell membrane</keyword>
<dbReference type="CDD" id="cd01127">
    <property type="entry name" value="TrwB_TraG_TraD_VirD4"/>
    <property type="match status" value="1"/>
</dbReference>
<keyword evidence="6" id="KW-0472">Membrane</keyword>
<protein>
    <recommendedName>
        <fullName evidence="9">Type IV secretion system protein VirD4</fullName>
    </recommendedName>
</protein>